<dbReference type="PANTHER" id="PTHR43437">
    <property type="entry name" value="HYDROXYACYL-THIOESTER DEHYDRATASE TYPE 2, MITOCHONDRIAL-RELATED"/>
    <property type="match status" value="1"/>
</dbReference>
<dbReference type="EMBL" id="FNHQ01000027">
    <property type="protein sequence ID" value="SDN15409.1"/>
    <property type="molecule type" value="Genomic_DNA"/>
</dbReference>
<evidence type="ECO:0000259" key="1">
    <source>
        <dbReference type="Pfam" id="PF01575"/>
    </source>
</evidence>
<dbReference type="InterPro" id="IPR002539">
    <property type="entry name" value="MaoC-like_dom"/>
</dbReference>
<dbReference type="GO" id="GO:0019171">
    <property type="term" value="F:(3R)-hydroxyacyl-[acyl-carrier-protein] dehydratase activity"/>
    <property type="evidence" value="ECO:0007669"/>
    <property type="project" value="TreeGrafter"/>
</dbReference>
<gene>
    <name evidence="2" type="ORF">SAMN05660299_02214</name>
</gene>
<dbReference type="InterPro" id="IPR029069">
    <property type="entry name" value="HotDog_dom_sf"/>
</dbReference>
<evidence type="ECO:0000313" key="2">
    <source>
        <dbReference type="EMBL" id="SDN15409.1"/>
    </source>
</evidence>
<dbReference type="RefSeq" id="WP_176762963.1">
    <property type="nucleotide sequence ID" value="NZ_FNHQ01000027.1"/>
</dbReference>
<feature type="domain" description="MaoC-like" evidence="1">
    <location>
        <begin position="110"/>
        <end position="200"/>
    </location>
</feature>
<reference evidence="2 3" key="1">
    <citation type="submission" date="2016-10" db="EMBL/GenBank/DDBJ databases">
        <authorList>
            <person name="de Groot N.N."/>
        </authorList>
    </citation>
    <scope>NUCLEOTIDE SEQUENCE [LARGE SCALE GENOMIC DNA]</scope>
    <source>
        <strain evidence="2 3">DSM 16981</strain>
    </source>
</reference>
<name>A0A1G9Z257_9FIRM</name>
<sequence length="237" mass="26879">MKIGIKYCGGCNSHYDRVNEVTKLINQFPQHTFVYHTLEDKVCDVWLIVCGCVTCCAAAEELIAVKKKFILYSQNDFVKVVVYLKQMEEASLIRQKKLLHIGESVSMVKKFTISDITNFSKLAGNYGKVYVDENFASYYDFKGPVVHEILLESFISTVMTRQLPGEGAVLIDKQVRFPLPVYLGNIITATVILNDIKETEQFYIGEVNGCCKNETGNIVLEGIYHQMMIKKVFCIAE</sequence>
<dbReference type="Pfam" id="PF01575">
    <property type="entry name" value="MaoC_dehydratas"/>
    <property type="match status" value="1"/>
</dbReference>
<dbReference type="GO" id="GO:0006633">
    <property type="term" value="P:fatty acid biosynthetic process"/>
    <property type="evidence" value="ECO:0007669"/>
    <property type="project" value="TreeGrafter"/>
</dbReference>
<evidence type="ECO:0000313" key="3">
    <source>
        <dbReference type="Proteomes" id="UP000199309"/>
    </source>
</evidence>
<dbReference type="Gene3D" id="3.10.129.10">
    <property type="entry name" value="Hotdog Thioesterase"/>
    <property type="match status" value="1"/>
</dbReference>
<dbReference type="SUPFAM" id="SSF54637">
    <property type="entry name" value="Thioesterase/thiol ester dehydrase-isomerase"/>
    <property type="match status" value="1"/>
</dbReference>
<keyword evidence="3" id="KW-1185">Reference proteome</keyword>
<protein>
    <submittedName>
        <fullName evidence="2">Acyl dehydratase</fullName>
    </submittedName>
</protein>
<proteinExistence type="predicted"/>
<dbReference type="Proteomes" id="UP000199309">
    <property type="component" value="Unassembled WGS sequence"/>
</dbReference>
<dbReference type="STRING" id="349095.SAMN05660299_02214"/>
<accession>A0A1G9Z257</accession>
<dbReference type="InterPro" id="IPR050965">
    <property type="entry name" value="UPF0336/Enoyl-CoA_hydratase"/>
</dbReference>
<organism evidence="2 3">
    <name type="scientific">Megasphaera paucivorans</name>
    <dbReference type="NCBI Taxonomy" id="349095"/>
    <lineage>
        <taxon>Bacteria</taxon>
        <taxon>Bacillati</taxon>
        <taxon>Bacillota</taxon>
        <taxon>Negativicutes</taxon>
        <taxon>Veillonellales</taxon>
        <taxon>Veillonellaceae</taxon>
        <taxon>Megasphaera</taxon>
    </lineage>
</organism>
<dbReference type="PANTHER" id="PTHR43437:SF3">
    <property type="entry name" value="HYDROXYACYL-THIOESTER DEHYDRATASE TYPE 2, MITOCHONDRIAL"/>
    <property type="match status" value="1"/>
</dbReference>
<dbReference type="AlphaFoldDB" id="A0A1G9Z257"/>